<dbReference type="CDD" id="cd00093">
    <property type="entry name" value="HTH_XRE"/>
    <property type="match status" value="1"/>
</dbReference>
<accession>A0A2G4F5V7</accession>
<proteinExistence type="predicted"/>
<dbReference type="InterPro" id="IPR010982">
    <property type="entry name" value="Lambda_DNA-bd_dom_sf"/>
</dbReference>
<evidence type="ECO:0000259" key="1">
    <source>
        <dbReference type="PROSITE" id="PS50943"/>
    </source>
</evidence>
<feature type="domain" description="HTH cro/C1-type" evidence="1">
    <location>
        <begin position="20"/>
        <end position="65"/>
    </location>
</feature>
<evidence type="ECO:0000313" key="2">
    <source>
        <dbReference type="EMBL" id="PHX57129.1"/>
    </source>
</evidence>
<sequence length="115" mass="12505">MNIQNRQKLSEIIKTARGTMSQRAFGKLLGVSATAVQLWERGDTVPDTENLGKLAARAGYTLEEFLSFLDGNPVSHPPEINDIVKKIQFLPPRQVALIARAVADRFAASAEAAGE</sequence>
<dbReference type="SUPFAM" id="SSF47413">
    <property type="entry name" value="lambda repressor-like DNA-binding domains"/>
    <property type="match status" value="1"/>
</dbReference>
<dbReference type="SMART" id="SM00530">
    <property type="entry name" value="HTH_XRE"/>
    <property type="match status" value="1"/>
</dbReference>
<dbReference type="RefSeq" id="WP_096830549.1">
    <property type="nucleotide sequence ID" value="NZ_NXIB02000005.1"/>
</dbReference>
<dbReference type="Proteomes" id="UP000226442">
    <property type="component" value="Unassembled WGS sequence"/>
</dbReference>
<name>A0A2G4F5V7_9CYAN</name>
<reference evidence="2" key="1">
    <citation type="submission" date="2017-10" db="EMBL/GenBank/DDBJ databases">
        <title>Draft genome sequence of the planktic cyanobacteria Tychonema bourrellyi isolated from alpine lentic freshwater.</title>
        <authorList>
            <person name="Tett A."/>
            <person name="Armanini F."/>
            <person name="Asnicar F."/>
            <person name="Boscaini A."/>
            <person name="Pasolli E."/>
            <person name="Zolfo M."/>
            <person name="Donati C."/>
            <person name="Salmaso N."/>
            <person name="Segata N."/>
        </authorList>
    </citation>
    <scope>NUCLEOTIDE SEQUENCE</scope>
    <source>
        <strain evidence="2">FEM_GT703</strain>
    </source>
</reference>
<dbReference type="Gene3D" id="1.10.260.40">
    <property type="entry name" value="lambda repressor-like DNA-binding domains"/>
    <property type="match status" value="1"/>
</dbReference>
<dbReference type="PROSITE" id="PS50943">
    <property type="entry name" value="HTH_CROC1"/>
    <property type="match status" value="1"/>
</dbReference>
<dbReference type="AlphaFoldDB" id="A0A2G4F5V7"/>
<dbReference type="GO" id="GO:0003677">
    <property type="term" value="F:DNA binding"/>
    <property type="evidence" value="ECO:0007669"/>
    <property type="project" value="InterPro"/>
</dbReference>
<protein>
    <submittedName>
        <fullName evidence="2">XRE family transcriptional regulator</fullName>
    </submittedName>
</protein>
<keyword evidence="3" id="KW-1185">Reference proteome</keyword>
<gene>
    <name evidence="2" type="ORF">CP500_001650</name>
</gene>
<dbReference type="InterPro" id="IPR001387">
    <property type="entry name" value="Cro/C1-type_HTH"/>
</dbReference>
<dbReference type="OrthoDB" id="465668at2"/>
<evidence type="ECO:0000313" key="3">
    <source>
        <dbReference type="Proteomes" id="UP000226442"/>
    </source>
</evidence>
<dbReference type="Pfam" id="PF01381">
    <property type="entry name" value="HTH_3"/>
    <property type="match status" value="1"/>
</dbReference>
<comment type="caution">
    <text evidence="2">The sequence shown here is derived from an EMBL/GenBank/DDBJ whole genome shotgun (WGS) entry which is preliminary data.</text>
</comment>
<organism evidence="2 3">
    <name type="scientific">Tychonema bourrellyi FEM_GT703</name>
    <dbReference type="NCBI Taxonomy" id="2040638"/>
    <lineage>
        <taxon>Bacteria</taxon>
        <taxon>Bacillati</taxon>
        <taxon>Cyanobacteriota</taxon>
        <taxon>Cyanophyceae</taxon>
        <taxon>Oscillatoriophycideae</taxon>
        <taxon>Oscillatoriales</taxon>
        <taxon>Microcoleaceae</taxon>
        <taxon>Tychonema</taxon>
    </lineage>
</organism>
<dbReference type="EMBL" id="NXIB02000005">
    <property type="protein sequence ID" value="PHX57129.1"/>
    <property type="molecule type" value="Genomic_DNA"/>
</dbReference>